<dbReference type="GO" id="GO:0090313">
    <property type="term" value="P:regulation of protein targeting to membrane"/>
    <property type="evidence" value="ECO:0007669"/>
    <property type="project" value="TreeGrafter"/>
</dbReference>
<dbReference type="Pfam" id="PF05170">
    <property type="entry name" value="AsmA"/>
    <property type="match status" value="1"/>
</dbReference>
<dbReference type="PANTHER" id="PTHR30441:SF4">
    <property type="entry name" value="PROTEIN ASMA"/>
    <property type="match status" value="1"/>
</dbReference>
<dbReference type="PANTHER" id="PTHR30441">
    <property type="entry name" value="DUF748 DOMAIN-CONTAINING PROTEIN"/>
    <property type="match status" value="1"/>
</dbReference>
<dbReference type="InterPro" id="IPR052894">
    <property type="entry name" value="AsmA-related"/>
</dbReference>
<dbReference type="EMBL" id="CP044331">
    <property type="protein sequence ID" value="QGM99783.1"/>
    <property type="molecule type" value="Genomic_DNA"/>
</dbReference>
<dbReference type="InterPro" id="IPR007844">
    <property type="entry name" value="AsmA"/>
</dbReference>
<accession>A0A6B8MEQ1</accession>
<dbReference type="KEGG" id="mpar:F7D14_18380"/>
<name>A0A6B8MEQ1_9HYPH</name>
<feature type="region of interest" description="Disordered" evidence="1">
    <location>
        <begin position="532"/>
        <end position="551"/>
    </location>
</feature>
<proteinExistence type="predicted"/>
<evidence type="ECO:0000313" key="4">
    <source>
        <dbReference type="Proteomes" id="UP000422569"/>
    </source>
</evidence>
<sequence length="551" mass="57801">MTLEGVVFADRNGALVIEAEQLHGVLKLLPLLTGRLDIDGVALVRPRARLDLDRTVDAPGAAARAAAAKPASVEAQTTDGFRLGVLTITDGALRVRRGGAEYAAEKIEGALDWRKIGEPALLTGVFDWRGERLQLLAWIARPGLFLRGDPSVVTARLDGETLRLEAQGVAQTLPRAQYAGRVAGSAASVREALRLFNIDVPLPGPFSGAQFSAQAALNAREAALKDLHVLVDGNAFDGELTVRNEDGRPNVSATLKSEFVALKPMFADAPALVGPDGQWSHEPLEPPDLGGADVDLWLAAAHARLGRLMIDDAVLAATLRDGALDLSLPEAQAYRGRLKAHASFKPAGDGGLAVHATTQTTNVDARAFLWDAFGKEAVGGSLTSTLTLDASGATIADLTKNLSGRATLALKDGEIAGVDFERALRRFEKRPLASAQDIRSGSSTVDRASATLLFENGVGALQEAAAYGPGFALSLTGDANFAERSLALKAAAREADGAGKPREKGLQMVFDLAGSWDDLTLAPDPQAFIRRSGAAAPLLPEPPGPESGRAN</sequence>
<dbReference type="AlphaFoldDB" id="A0A6B8MEQ1"/>
<gene>
    <name evidence="3" type="ORF">F7D14_18380</name>
</gene>
<evidence type="ECO:0000256" key="1">
    <source>
        <dbReference type="SAM" id="MobiDB-lite"/>
    </source>
</evidence>
<evidence type="ECO:0000313" key="3">
    <source>
        <dbReference type="EMBL" id="QGM99783.1"/>
    </source>
</evidence>
<reference evidence="3 4" key="1">
    <citation type="submission" date="2019-09" db="EMBL/GenBank/DDBJ databases">
        <title>Isolation and complete genome sequencing of Methylocystis species.</title>
        <authorList>
            <person name="Rumah B.L."/>
            <person name="Stead C.E."/>
            <person name="Stevens B.C."/>
            <person name="Minton N.P."/>
            <person name="Grosse-Honebrink A."/>
            <person name="Zhang Y."/>
        </authorList>
    </citation>
    <scope>NUCLEOTIDE SEQUENCE [LARGE SCALE GENOMIC DNA]</scope>
    <source>
        <strain evidence="3 4">BRCS2</strain>
    </source>
</reference>
<protein>
    <submittedName>
        <fullName evidence="3">AsmA family protein</fullName>
    </submittedName>
</protein>
<feature type="domain" description="AsmA" evidence="2">
    <location>
        <begin position="278"/>
        <end position="458"/>
    </location>
</feature>
<keyword evidence="4" id="KW-1185">Reference proteome</keyword>
<organism evidence="3 4">
    <name type="scientific">Methylocystis parvus</name>
    <dbReference type="NCBI Taxonomy" id="134"/>
    <lineage>
        <taxon>Bacteria</taxon>
        <taxon>Pseudomonadati</taxon>
        <taxon>Pseudomonadota</taxon>
        <taxon>Alphaproteobacteria</taxon>
        <taxon>Hyphomicrobiales</taxon>
        <taxon>Methylocystaceae</taxon>
        <taxon>Methylocystis</taxon>
    </lineage>
</organism>
<dbReference type="GO" id="GO:0005886">
    <property type="term" value="C:plasma membrane"/>
    <property type="evidence" value="ECO:0007669"/>
    <property type="project" value="TreeGrafter"/>
</dbReference>
<dbReference type="Proteomes" id="UP000422569">
    <property type="component" value="Chromosome"/>
</dbReference>
<evidence type="ECO:0000259" key="2">
    <source>
        <dbReference type="Pfam" id="PF05170"/>
    </source>
</evidence>